<feature type="domain" description="Disulphide bond isomerase DsbC/G N-terminal" evidence="3">
    <location>
        <begin position="29"/>
        <end position="94"/>
    </location>
</feature>
<evidence type="ECO:0000256" key="2">
    <source>
        <dbReference type="SAM" id="SignalP"/>
    </source>
</evidence>
<accession>A0AB36FL49</accession>
<keyword evidence="4" id="KW-0413">Isomerase</keyword>
<dbReference type="EMBL" id="MIPY01000058">
    <property type="protein sequence ID" value="OES24841.1"/>
    <property type="molecule type" value="Genomic_DNA"/>
</dbReference>
<dbReference type="Proteomes" id="UP000095392">
    <property type="component" value="Unassembled WGS sequence"/>
</dbReference>
<dbReference type="PANTHER" id="PTHR35272:SF3">
    <property type="entry name" value="THIOL:DISULFIDE INTERCHANGE PROTEIN DSBC"/>
    <property type="match status" value="1"/>
</dbReference>
<dbReference type="SUPFAM" id="SSF52833">
    <property type="entry name" value="Thioredoxin-like"/>
    <property type="match status" value="1"/>
</dbReference>
<dbReference type="GO" id="GO:0042597">
    <property type="term" value="C:periplasmic space"/>
    <property type="evidence" value="ECO:0007669"/>
    <property type="project" value="InterPro"/>
</dbReference>
<dbReference type="GO" id="GO:0016853">
    <property type="term" value="F:isomerase activity"/>
    <property type="evidence" value="ECO:0007669"/>
    <property type="project" value="UniProtKB-KW"/>
</dbReference>
<evidence type="ECO:0000256" key="1">
    <source>
        <dbReference type="ARBA" id="ARBA00013829"/>
    </source>
</evidence>
<protein>
    <recommendedName>
        <fullName evidence="1">Thiol:disulfide interchange protein DsbC</fullName>
    </recommendedName>
</protein>
<dbReference type="AlphaFoldDB" id="A0AB36FL49"/>
<feature type="chain" id="PRO_5044264082" description="Thiol:disulfide interchange protein DsbC" evidence="2">
    <location>
        <begin position="22"/>
        <end position="246"/>
    </location>
</feature>
<evidence type="ECO:0000313" key="4">
    <source>
        <dbReference type="EMBL" id="OES24841.1"/>
    </source>
</evidence>
<dbReference type="Gene3D" id="3.40.30.10">
    <property type="entry name" value="Glutaredoxin"/>
    <property type="match status" value="1"/>
</dbReference>
<comment type="caution">
    <text evidence="4">The sequence shown here is derived from an EMBL/GenBank/DDBJ whole genome shotgun (WGS) entry which is preliminary data.</text>
</comment>
<name>A0AB36FL49_ALTMA</name>
<sequence length="246" mass="27586">MRSMMISLALAVLPMVSFAQSASTPEPTAAELEQMAQDKFKATFTGTTSIHSFGPSPIEGVYQMQTQSGLLYYYPEKELLVFGRIYNKDGIDLTGEAERKHNQSIVDRIDLSSAVVLGNPDAETSYIEITNPMCGHCINYHRWTKTQENANVKRYVFFQAKEGYGKAESIHMLCHPQDIERIYNREKVTLETCPEGEARFEQHSAVMAAIGGVPTPAFIIDGKPLVGFDQQVLTNLYRKSQYVETN</sequence>
<dbReference type="Pfam" id="PF10411">
    <property type="entry name" value="DsbC_N"/>
    <property type="match status" value="1"/>
</dbReference>
<keyword evidence="5" id="KW-1185">Reference proteome</keyword>
<reference evidence="4 5" key="1">
    <citation type="submission" date="2016-09" db="EMBL/GenBank/DDBJ databases">
        <title>Draft Genome Sequence of four Alteromonas macleodii strains isolated from copper coupons and grown long-term at elevated copper levels.</title>
        <authorList>
            <person name="Cusick K."/>
            <person name="Dale J."/>
            <person name="Little B."/>
            <person name="Biffinger J."/>
        </authorList>
    </citation>
    <scope>NUCLEOTIDE SEQUENCE [LARGE SCALE GENOMIC DNA]</scope>
    <source>
        <strain evidence="4 5">KCP01</strain>
    </source>
</reference>
<proteinExistence type="predicted"/>
<feature type="signal peptide" evidence="2">
    <location>
        <begin position="1"/>
        <end position="21"/>
    </location>
</feature>
<dbReference type="RefSeq" id="WP_081334051.1">
    <property type="nucleotide sequence ID" value="NZ_MIPW01000063.1"/>
</dbReference>
<organism evidence="4 5">
    <name type="scientific">Alteromonas macleodii</name>
    <name type="common">Pseudoalteromonas macleodii</name>
    <dbReference type="NCBI Taxonomy" id="28108"/>
    <lineage>
        <taxon>Bacteria</taxon>
        <taxon>Pseudomonadati</taxon>
        <taxon>Pseudomonadota</taxon>
        <taxon>Gammaproteobacteria</taxon>
        <taxon>Alteromonadales</taxon>
        <taxon>Alteromonadaceae</taxon>
        <taxon>Alteromonas/Salinimonas group</taxon>
        <taxon>Alteromonas</taxon>
    </lineage>
</organism>
<dbReference type="InterPro" id="IPR036249">
    <property type="entry name" value="Thioredoxin-like_sf"/>
</dbReference>
<keyword evidence="2" id="KW-0732">Signal</keyword>
<gene>
    <name evidence="4" type="ORF">BFV95_4600</name>
</gene>
<dbReference type="InterPro" id="IPR009094">
    <property type="entry name" value="DiS-bond_isomerase_DsbC/G_N_sf"/>
</dbReference>
<evidence type="ECO:0000259" key="3">
    <source>
        <dbReference type="Pfam" id="PF10411"/>
    </source>
</evidence>
<dbReference type="InterPro" id="IPR018950">
    <property type="entry name" value="DiS-bond_isomerase_DsbC/G_N"/>
</dbReference>
<dbReference type="SUPFAM" id="SSF54423">
    <property type="entry name" value="DsbC/DsbG N-terminal domain-like"/>
    <property type="match status" value="1"/>
</dbReference>
<dbReference type="InterPro" id="IPR051470">
    <property type="entry name" value="Thiol:disulfide_interchange"/>
</dbReference>
<evidence type="ECO:0000313" key="5">
    <source>
        <dbReference type="Proteomes" id="UP000095392"/>
    </source>
</evidence>
<dbReference type="PANTHER" id="PTHR35272">
    <property type="entry name" value="THIOL:DISULFIDE INTERCHANGE PROTEIN DSBC-RELATED"/>
    <property type="match status" value="1"/>
</dbReference>